<dbReference type="InterPro" id="IPR011078">
    <property type="entry name" value="PyrdxlP_homeostasis"/>
</dbReference>
<dbReference type="PIRSF" id="PIRSF004848">
    <property type="entry name" value="YBL036c_PLPDEIII"/>
    <property type="match status" value="1"/>
</dbReference>
<dbReference type="eggNOG" id="COG0325">
    <property type="taxonomic scope" value="Bacteria"/>
</dbReference>
<dbReference type="KEGG" id="aaco:K1I37_09170"/>
<dbReference type="Pfam" id="PF01168">
    <property type="entry name" value="Ala_racemase_N"/>
    <property type="match status" value="1"/>
</dbReference>
<protein>
    <recommendedName>
        <fullName evidence="2">Pyridoxal phosphate homeostasis protein</fullName>
        <shortName evidence="2">PLP homeostasis protein</shortName>
    </recommendedName>
</protein>
<organism evidence="6 7">
    <name type="scientific">Alicyclobacillus acidoterrestris (strain ATCC 49025 / DSM 3922 / CIP 106132 / NCIMB 13137 / GD3B)</name>
    <dbReference type="NCBI Taxonomy" id="1356854"/>
    <lineage>
        <taxon>Bacteria</taxon>
        <taxon>Bacillati</taxon>
        <taxon>Bacillota</taxon>
        <taxon>Bacilli</taxon>
        <taxon>Bacillales</taxon>
        <taxon>Alicyclobacillaceae</taxon>
        <taxon>Alicyclobacillus</taxon>
    </lineage>
</organism>
<sequence length="236" mass="26404">MDDSYILKNVEQVRTQVQRALSRRGRPADAVRIIAVTKSATADVLPLLADAGILDAAENRWQVARDKFEHPAAKRFEWHFIGSLQTNKVKYIVPRFDWVHSVDRLELARALSQEAVKQSRTLNVLLQVNIAHEPQKHGFFADDVRAVAGEVAALPNLVLRGLMAMAPKVDDMEETRHVFRAMDELLLETRQTLGLPQLTELSMGMSEDYPVAVEEGATMIRVGRHLVGHPGGAKEE</sequence>
<feature type="domain" description="Alanine racemase N-terminal" evidence="5">
    <location>
        <begin position="26"/>
        <end position="228"/>
    </location>
</feature>
<accession>T0DJQ5</accession>
<gene>
    <name evidence="6" type="ORF">K1I37_09170</name>
</gene>
<dbReference type="PROSITE" id="PS01211">
    <property type="entry name" value="UPF0001"/>
    <property type="match status" value="1"/>
</dbReference>
<dbReference type="SUPFAM" id="SSF51419">
    <property type="entry name" value="PLP-binding barrel"/>
    <property type="match status" value="1"/>
</dbReference>
<reference evidence="7" key="1">
    <citation type="journal article" date="2022" name="G3 (Bethesda)">
        <title>Unveiling the complete genome sequence of Alicyclobacillus acidoterrestris DSM 3922T, a taint-producing strain.</title>
        <authorList>
            <person name="Leonardo I.C."/>
            <person name="Barreto Crespo M.T."/>
            <person name="Gaspar F.B."/>
        </authorList>
    </citation>
    <scope>NUCLEOTIDE SEQUENCE [LARGE SCALE GENOMIC DNA]</scope>
    <source>
        <strain evidence="7">DSM 3922</strain>
    </source>
</reference>
<dbReference type="OrthoDB" id="9804072at2"/>
<evidence type="ECO:0000313" key="7">
    <source>
        <dbReference type="Proteomes" id="UP000829401"/>
    </source>
</evidence>
<comment type="similarity">
    <text evidence="2 4">Belongs to the pyridoxal phosphate-binding protein YggS/PROSC family.</text>
</comment>
<evidence type="ECO:0000256" key="3">
    <source>
        <dbReference type="PIRSR" id="PIRSR004848-1"/>
    </source>
</evidence>
<dbReference type="Proteomes" id="UP000829401">
    <property type="component" value="Chromosome"/>
</dbReference>
<dbReference type="PANTHER" id="PTHR10146:SF14">
    <property type="entry name" value="PYRIDOXAL PHOSPHATE HOMEOSTASIS PROTEIN"/>
    <property type="match status" value="1"/>
</dbReference>
<dbReference type="STRING" id="1356854.N007_02905"/>
<dbReference type="PANTHER" id="PTHR10146">
    <property type="entry name" value="PROLINE SYNTHETASE CO-TRANSCRIBED BACTERIAL HOMOLOG PROTEIN"/>
    <property type="match status" value="1"/>
</dbReference>
<dbReference type="RefSeq" id="WP_021295410.1">
    <property type="nucleotide sequence ID" value="NZ_AURB01000068.1"/>
</dbReference>
<dbReference type="NCBIfam" id="TIGR00044">
    <property type="entry name" value="YggS family pyridoxal phosphate-dependent enzyme"/>
    <property type="match status" value="1"/>
</dbReference>
<evidence type="ECO:0000313" key="6">
    <source>
        <dbReference type="EMBL" id="UNO50592.1"/>
    </source>
</evidence>
<dbReference type="AlphaFoldDB" id="T0DJQ5"/>
<proteinExistence type="inferred from homology"/>
<keyword evidence="1 2" id="KW-0663">Pyridoxal phosphate</keyword>
<evidence type="ECO:0000256" key="2">
    <source>
        <dbReference type="HAMAP-Rule" id="MF_02087"/>
    </source>
</evidence>
<dbReference type="CDD" id="cd00635">
    <property type="entry name" value="PLPDE_III_YBL036c_like"/>
    <property type="match status" value="1"/>
</dbReference>
<dbReference type="InterPro" id="IPR001608">
    <property type="entry name" value="Ala_racemase_N"/>
</dbReference>
<feature type="modified residue" description="N6-(pyridoxal phosphate)lysine" evidence="2 3">
    <location>
        <position position="38"/>
    </location>
</feature>
<name>T0DJQ5_ALIAG</name>
<comment type="cofactor">
    <cofactor evidence="3">
        <name>pyridoxal 5'-phosphate</name>
        <dbReference type="ChEBI" id="CHEBI:597326"/>
    </cofactor>
</comment>
<dbReference type="HAMAP" id="MF_02087">
    <property type="entry name" value="PLP_homeostasis"/>
    <property type="match status" value="1"/>
</dbReference>
<dbReference type="InterPro" id="IPR029066">
    <property type="entry name" value="PLP-binding_barrel"/>
</dbReference>
<comment type="function">
    <text evidence="2">Pyridoxal 5'-phosphate (PLP)-binding protein, which is involved in PLP homeostasis.</text>
</comment>
<evidence type="ECO:0000259" key="5">
    <source>
        <dbReference type="Pfam" id="PF01168"/>
    </source>
</evidence>
<dbReference type="Gene3D" id="3.20.20.10">
    <property type="entry name" value="Alanine racemase"/>
    <property type="match status" value="1"/>
</dbReference>
<dbReference type="EMBL" id="CP080467">
    <property type="protein sequence ID" value="UNO50592.1"/>
    <property type="molecule type" value="Genomic_DNA"/>
</dbReference>
<evidence type="ECO:0000256" key="1">
    <source>
        <dbReference type="ARBA" id="ARBA00022898"/>
    </source>
</evidence>
<dbReference type="GO" id="GO:0030170">
    <property type="term" value="F:pyridoxal phosphate binding"/>
    <property type="evidence" value="ECO:0007669"/>
    <property type="project" value="UniProtKB-UniRule"/>
</dbReference>
<accession>A0A9E6ZH44</accession>
<keyword evidence="7" id="KW-1185">Reference proteome</keyword>
<evidence type="ECO:0000256" key="4">
    <source>
        <dbReference type="RuleBase" id="RU004514"/>
    </source>
</evidence>